<dbReference type="InterPro" id="IPR002347">
    <property type="entry name" value="SDR_fam"/>
</dbReference>
<sequence length="275" mass="28428">MSPTTTALVTGGTSGLGLAVAERLLASGVVPVLLGRGEERGRAALETLGGRAVFVPGDVTRPEDVTGALDAAEHRGTLRAVVNCAGVPHAERVVGRSGPHSLDRFAEVVTANLVGTFNVVRLAAARMAANEPVGQERGVIVNTASLAAFEGQAGQAAYAASKGGVVSMTLPLARELAGSLIRVVTVAPGFFATPAVAAVPAAARAELDRDLVHPRRWGDPDDFAALVAHVLDNPMINGETIRVDGAVRMSSGLRHHDTRNTHHRERPDTGEASST</sequence>
<dbReference type="Pfam" id="PF00106">
    <property type="entry name" value="adh_short"/>
    <property type="match status" value="1"/>
</dbReference>
<evidence type="ECO:0000259" key="5">
    <source>
        <dbReference type="SMART" id="SM00822"/>
    </source>
</evidence>
<proteinExistence type="inferred from homology"/>
<dbReference type="SUPFAM" id="SSF51735">
    <property type="entry name" value="NAD(P)-binding Rossmann-fold domains"/>
    <property type="match status" value="1"/>
</dbReference>
<accession>A0ABW8CLJ2</accession>
<dbReference type="PRINTS" id="PR00080">
    <property type="entry name" value="SDRFAMILY"/>
</dbReference>
<evidence type="ECO:0000256" key="3">
    <source>
        <dbReference type="RuleBase" id="RU000363"/>
    </source>
</evidence>
<dbReference type="Gene3D" id="3.40.50.720">
    <property type="entry name" value="NAD(P)-binding Rossmann-like Domain"/>
    <property type="match status" value="1"/>
</dbReference>
<feature type="region of interest" description="Disordered" evidence="4">
    <location>
        <begin position="251"/>
        <end position="275"/>
    </location>
</feature>
<protein>
    <submittedName>
        <fullName evidence="6">SDR family NAD(P)-dependent oxidoreductase</fullName>
    </submittedName>
</protein>
<dbReference type="PROSITE" id="PS00061">
    <property type="entry name" value="ADH_SHORT"/>
    <property type="match status" value="1"/>
</dbReference>
<evidence type="ECO:0000256" key="4">
    <source>
        <dbReference type="SAM" id="MobiDB-lite"/>
    </source>
</evidence>
<dbReference type="PANTHER" id="PTHR43658">
    <property type="entry name" value="SHORT-CHAIN DEHYDROGENASE/REDUCTASE"/>
    <property type="match status" value="1"/>
</dbReference>
<comment type="similarity">
    <text evidence="1 3">Belongs to the short-chain dehydrogenases/reductases (SDR) family.</text>
</comment>
<evidence type="ECO:0000256" key="1">
    <source>
        <dbReference type="ARBA" id="ARBA00006484"/>
    </source>
</evidence>
<dbReference type="PANTHER" id="PTHR43658:SF8">
    <property type="entry name" value="17-BETA-HYDROXYSTEROID DEHYDROGENASE 14-RELATED"/>
    <property type="match status" value="1"/>
</dbReference>
<gene>
    <name evidence="6" type="ORF">ACIGW0_03200</name>
</gene>
<dbReference type="RefSeq" id="WP_399610292.1">
    <property type="nucleotide sequence ID" value="NZ_JBITYT010000001.1"/>
</dbReference>
<evidence type="ECO:0000256" key="2">
    <source>
        <dbReference type="ARBA" id="ARBA00023002"/>
    </source>
</evidence>
<dbReference type="PRINTS" id="PR00081">
    <property type="entry name" value="GDHRDH"/>
</dbReference>
<dbReference type="SMART" id="SM00822">
    <property type="entry name" value="PKS_KR"/>
    <property type="match status" value="1"/>
</dbReference>
<evidence type="ECO:0000313" key="6">
    <source>
        <dbReference type="EMBL" id="MFI9118409.1"/>
    </source>
</evidence>
<name>A0ABW8CLJ2_STRBI</name>
<feature type="domain" description="Ketoreductase" evidence="5">
    <location>
        <begin position="5"/>
        <end position="194"/>
    </location>
</feature>
<organism evidence="6 7">
    <name type="scientific">Streptomyces bikiniensis</name>
    <dbReference type="NCBI Taxonomy" id="1896"/>
    <lineage>
        <taxon>Bacteria</taxon>
        <taxon>Bacillati</taxon>
        <taxon>Actinomycetota</taxon>
        <taxon>Actinomycetes</taxon>
        <taxon>Kitasatosporales</taxon>
        <taxon>Streptomycetaceae</taxon>
        <taxon>Streptomyces</taxon>
    </lineage>
</organism>
<dbReference type="Proteomes" id="UP001614391">
    <property type="component" value="Unassembled WGS sequence"/>
</dbReference>
<evidence type="ECO:0000313" key="7">
    <source>
        <dbReference type="Proteomes" id="UP001614391"/>
    </source>
</evidence>
<reference evidence="6 7" key="1">
    <citation type="submission" date="2024-10" db="EMBL/GenBank/DDBJ databases">
        <title>The Natural Products Discovery Center: Release of the First 8490 Sequenced Strains for Exploring Actinobacteria Biosynthetic Diversity.</title>
        <authorList>
            <person name="Kalkreuter E."/>
            <person name="Kautsar S.A."/>
            <person name="Yang D."/>
            <person name="Bader C.D."/>
            <person name="Teijaro C.N."/>
            <person name="Fluegel L."/>
            <person name="Davis C.M."/>
            <person name="Simpson J.R."/>
            <person name="Lauterbach L."/>
            <person name="Steele A.D."/>
            <person name="Gui C."/>
            <person name="Meng S."/>
            <person name="Li G."/>
            <person name="Viehrig K."/>
            <person name="Ye F."/>
            <person name="Su P."/>
            <person name="Kiefer A.F."/>
            <person name="Nichols A."/>
            <person name="Cepeda A.J."/>
            <person name="Yan W."/>
            <person name="Fan B."/>
            <person name="Jiang Y."/>
            <person name="Adhikari A."/>
            <person name="Zheng C.-J."/>
            <person name="Schuster L."/>
            <person name="Cowan T.M."/>
            <person name="Smanski M.J."/>
            <person name="Chevrette M.G."/>
            <person name="De Carvalho L.P.S."/>
            <person name="Shen B."/>
        </authorList>
    </citation>
    <scope>NUCLEOTIDE SEQUENCE [LARGE SCALE GENOMIC DNA]</scope>
    <source>
        <strain evidence="6 7">NPDC053346</strain>
    </source>
</reference>
<keyword evidence="2" id="KW-0560">Oxidoreductase</keyword>
<dbReference type="InterPro" id="IPR036291">
    <property type="entry name" value="NAD(P)-bd_dom_sf"/>
</dbReference>
<dbReference type="InterPro" id="IPR020904">
    <property type="entry name" value="Sc_DH/Rdtase_CS"/>
</dbReference>
<dbReference type="InterPro" id="IPR057326">
    <property type="entry name" value="KR_dom"/>
</dbReference>
<dbReference type="EMBL" id="JBITYT010000001">
    <property type="protein sequence ID" value="MFI9118409.1"/>
    <property type="molecule type" value="Genomic_DNA"/>
</dbReference>
<keyword evidence="7" id="KW-1185">Reference proteome</keyword>
<comment type="caution">
    <text evidence="6">The sequence shown here is derived from an EMBL/GenBank/DDBJ whole genome shotgun (WGS) entry which is preliminary data.</text>
</comment>
<feature type="compositionally biased region" description="Basic and acidic residues" evidence="4">
    <location>
        <begin position="254"/>
        <end position="269"/>
    </location>
</feature>